<name>A0A7L3F0G1_9PASS</name>
<feature type="region of interest" description="Disordered" evidence="1">
    <location>
        <begin position="1"/>
        <end position="128"/>
    </location>
</feature>
<evidence type="ECO:0000313" key="2">
    <source>
        <dbReference type="EMBL" id="NXT72805.1"/>
    </source>
</evidence>
<reference evidence="2 3" key="1">
    <citation type="submission" date="2019-09" db="EMBL/GenBank/DDBJ databases">
        <title>Bird 10,000 Genomes (B10K) Project - Family phase.</title>
        <authorList>
            <person name="Zhang G."/>
        </authorList>
    </citation>
    <scope>NUCLEOTIDE SEQUENCE [LARGE SCALE GENOMIC DNA]</scope>
    <source>
        <strain evidence="2">B10K-DU-012-41</strain>
    </source>
</reference>
<accession>A0A7L3F0G1</accession>
<evidence type="ECO:0000313" key="3">
    <source>
        <dbReference type="Proteomes" id="UP000563107"/>
    </source>
</evidence>
<feature type="non-terminal residue" evidence="2">
    <location>
        <position position="1"/>
    </location>
</feature>
<organism evidence="2 3">
    <name type="scientific">Chaetops frenatus</name>
    <name type="common">Rufous rock-jumper</name>
    <dbReference type="NCBI Taxonomy" id="221966"/>
    <lineage>
        <taxon>Eukaryota</taxon>
        <taxon>Metazoa</taxon>
        <taxon>Chordata</taxon>
        <taxon>Craniata</taxon>
        <taxon>Vertebrata</taxon>
        <taxon>Euteleostomi</taxon>
        <taxon>Archelosauria</taxon>
        <taxon>Archosauria</taxon>
        <taxon>Dinosauria</taxon>
        <taxon>Saurischia</taxon>
        <taxon>Theropoda</taxon>
        <taxon>Coelurosauria</taxon>
        <taxon>Aves</taxon>
        <taxon>Neognathae</taxon>
        <taxon>Neoaves</taxon>
        <taxon>Telluraves</taxon>
        <taxon>Australaves</taxon>
        <taxon>Passeriformes</taxon>
        <taxon>Picathartidae</taxon>
        <taxon>Chaetops</taxon>
    </lineage>
</organism>
<dbReference type="Proteomes" id="UP000563107">
    <property type="component" value="Unassembled WGS sequence"/>
</dbReference>
<comment type="caution">
    <text evidence="2">The sequence shown here is derived from an EMBL/GenBank/DDBJ whole genome shotgun (WGS) entry which is preliminary data.</text>
</comment>
<sequence>APAPPCPDVTSGDGVDDLVDPLGLGDGADRAGNAQGTPGLPGDTGTGGVPVPPPPVPSHGLCKGRARIQELLGGGSTGKALEQPGRAEFRPDPKEQEAPEPEGRGDRPGFPFGSYEPSVASGTVPRRG</sequence>
<dbReference type="EMBL" id="VZTR01037903">
    <property type="protein sequence ID" value="NXT72805.1"/>
    <property type="molecule type" value="Genomic_DNA"/>
</dbReference>
<dbReference type="AlphaFoldDB" id="A0A7L3F0G1"/>
<evidence type="ECO:0000256" key="1">
    <source>
        <dbReference type="SAM" id="MobiDB-lite"/>
    </source>
</evidence>
<proteinExistence type="predicted"/>
<gene>
    <name evidence="2" type="primary">Fbf1_1</name>
    <name evidence="2" type="ORF">CHAFRE_R14839</name>
</gene>
<feature type="compositionally biased region" description="Basic and acidic residues" evidence="1">
    <location>
        <begin position="85"/>
        <end position="107"/>
    </location>
</feature>
<protein>
    <submittedName>
        <fullName evidence="2">FBF1 factor</fullName>
    </submittedName>
</protein>
<keyword evidence="3" id="KW-1185">Reference proteome</keyword>
<feature type="non-terminal residue" evidence="2">
    <location>
        <position position="128"/>
    </location>
</feature>